<dbReference type="GO" id="GO:0009424">
    <property type="term" value="C:bacterial-type flagellum hook"/>
    <property type="evidence" value="ECO:0007669"/>
    <property type="project" value="UniProtKB-UniRule"/>
</dbReference>
<dbReference type="Proteomes" id="UP000234341">
    <property type="component" value="Unassembled WGS sequence"/>
</dbReference>
<accession>A0A2N5C7Y1</accession>
<keyword evidence="8" id="KW-0969">Cilium</keyword>
<comment type="subunit">
    <text evidence="2 5">Homopentamer.</text>
</comment>
<gene>
    <name evidence="8" type="ORF">CYJ10_22800</name>
</gene>
<dbReference type="EMBL" id="PJRP01000012">
    <property type="protein sequence ID" value="PLP98331.1"/>
    <property type="molecule type" value="Genomic_DNA"/>
</dbReference>
<feature type="domain" description="Flagellar hook-associated protein 2 N-terminal" evidence="6">
    <location>
        <begin position="13"/>
        <end position="107"/>
    </location>
</feature>
<dbReference type="PANTHER" id="PTHR30288">
    <property type="entry name" value="FLAGELLAR CAP/ASSEMBLY PROTEIN FLID"/>
    <property type="match status" value="1"/>
</dbReference>
<evidence type="ECO:0000313" key="9">
    <source>
        <dbReference type="Proteomes" id="UP000234341"/>
    </source>
</evidence>
<keyword evidence="3" id="KW-0175">Coiled coil</keyword>
<dbReference type="OrthoDB" id="9810816at2"/>
<name>A0A2N5C7Y1_9BURK</name>
<dbReference type="GO" id="GO:0005576">
    <property type="term" value="C:extracellular region"/>
    <property type="evidence" value="ECO:0007669"/>
    <property type="project" value="UniProtKB-SubCell"/>
</dbReference>
<feature type="domain" description="Flagellar hook-associated protein 2 C-terminal" evidence="7">
    <location>
        <begin position="245"/>
        <end position="468"/>
    </location>
</feature>
<evidence type="ECO:0000256" key="1">
    <source>
        <dbReference type="ARBA" id="ARBA00009764"/>
    </source>
</evidence>
<keyword evidence="8" id="KW-0282">Flagellum</keyword>
<proteinExistence type="inferred from homology"/>
<dbReference type="InterPro" id="IPR003481">
    <property type="entry name" value="FliD_N"/>
</dbReference>
<dbReference type="Pfam" id="PF07195">
    <property type="entry name" value="FliD_C"/>
    <property type="match status" value="1"/>
</dbReference>
<keyword evidence="4 5" id="KW-0975">Bacterial flagellum</keyword>
<evidence type="ECO:0000259" key="7">
    <source>
        <dbReference type="Pfam" id="PF07195"/>
    </source>
</evidence>
<organism evidence="8 9">
    <name type="scientific">Cupriavidus pauculus</name>
    <dbReference type="NCBI Taxonomy" id="82633"/>
    <lineage>
        <taxon>Bacteria</taxon>
        <taxon>Pseudomonadati</taxon>
        <taxon>Pseudomonadota</taxon>
        <taxon>Betaproteobacteria</taxon>
        <taxon>Burkholderiales</taxon>
        <taxon>Burkholderiaceae</taxon>
        <taxon>Cupriavidus</taxon>
    </lineage>
</organism>
<dbReference type="GO" id="GO:0009421">
    <property type="term" value="C:bacterial-type flagellum filament cap"/>
    <property type="evidence" value="ECO:0007669"/>
    <property type="project" value="InterPro"/>
</dbReference>
<keyword evidence="5" id="KW-0964">Secreted</keyword>
<evidence type="ECO:0000256" key="3">
    <source>
        <dbReference type="ARBA" id="ARBA00023054"/>
    </source>
</evidence>
<comment type="subcellular location">
    <subcellularLocation>
        <location evidence="5">Secreted</location>
    </subcellularLocation>
    <subcellularLocation>
        <location evidence="5">Bacterial flagellum</location>
    </subcellularLocation>
</comment>
<evidence type="ECO:0000256" key="5">
    <source>
        <dbReference type="RuleBase" id="RU362066"/>
    </source>
</evidence>
<dbReference type="AlphaFoldDB" id="A0A2N5C7Y1"/>
<comment type="similarity">
    <text evidence="1 5">Belongs to the FliD family.</text>
</comment>
<dbReference type="PANTHER" id="PTHR30288:SF0">
    <property type="entry name" value="FLAGELLAR HOOK-ASSOCIATED PROTEIN 2"/>
    <property type="match status" value="1"/>
</dbReference>
<protein>
    <recommendedName>
        <fullName evidence="5">Flagellar hook-associated protein 2</fullName>
        <shortName evidence="5">HAP2</shortName>
    </recommendedName>
    <alternativeName>
        <fullName evidence="5">Flagellar cap protein</fullName>
    </alternativeName>
</protein>
<evidence type="ECO:0000313" key="8">
    <source>
        <dbReference type="EMBL" id="PLP98331.1"/>
    </source>
</evidence>
<dbReference type="GO" id="GO:0071973">
    <property type="term" value="P:bacterial-type flagellum-dependent cell motility"/>
    <property type="evidence" value="ECO:0007669"/>
    <property type="project" value="TreeGrafter"/>
</dbReference>
<dbReference type="InterPro" id="IPR040026">
    <property type="entry name" value="FliD"/>
</dbReference>
<comment type="function">
    <text evidence="5">Required for morphogenesis and for the elongation of the flagellar filament by facilitating polymerization of the flagellin monomers at the tip of growing filament. Forms a capping structure, which prevents flagellin subunits (transported through the central channel of the flagellum) from leaking out without polymerization at the distal end.</text>
</comment>
<evidence type="ECO:0000256" key="2">
    <source>
        <dbReference type="ARBA" id="ARBA00011255"/>
    </source>
</evidence>
<keyword evidence="8" id="KW-0966">Cell projection</keyword>
<comment type="caution">
    <text evidence="8">The sequence shown here is derived from an EMBL/GenBank/DDBJ whole genome shotgun (WGS) entry which is preliminary data.</text>
</comment>
<dbReference type="RefSeq" id="WP_101683720.1">
    <property type="nucleotide sequence ID" value="NZ_PJRP01000012.1"/>
</dbReference>
<dbReference type="GO" id="GO:0007155">
    <property type="term" value="P:cell adhesion"/>
    <property type="evidence" value="ECO:0007669"/>
    <property type="project" value="InterPro"/>
</dbReference>
<reference evidence="8 9" key="1">
    <citation type="submission" date="2017-12" db="EMBL/GenBank/DDBJ databases">
        <title>Genome sequence of the active heterotrophic nitrifier-denitrifier, Cupriavidus pauculus UM1.</title>
        <authorList>
            <person name="Putonti C."/>
            <person name="Castignetti D."/>
        </authorList>
    </citation>
    <scope>NUCLEOTIDE SEQUENCE [LARGE SCALE GENOMIC DNA]</scope>
    <source>
        <strain evidence="8 9">UM1</strain>
    </source>
</reference>
<evidence type="ECO:0000256" key="4">
    <source>
        <dbReference type="ARBA" id="ARBA00023143"/>
    </source>
</evidence>
<dbReference type="Pfam" id="PF02465">
    <property type="entry name" value="FliD_N"/>
    <property type="match status" value="1"/>
</dbReference>
<sequence>MAAISSLGVGANLELSTLLDKLSAAERAPLTALDNQHAAYQTRLTAYGTVKSMLTSFQATAKALMNRDTFGAVKSAVGNSDIMTVTTAANAVPSDLSVNVTRLAQAQSLAGTGYAKQDVQIGSGTLTFEFGTTTGWDEASGTYLSPGFNPNASTTDVPNPRTVTIDPGKGSLQDIRDAINKAGIGVKASIINDGSATPYRLILTSDKTGETMSMRVSGSSPELQGVAGYDPTTPGSNAMKETLRATNAALTVNGIAITSTSNTVVDAAQGVTMTLKKTGTTSLSMTQDTDSIKNAVQAMVTAYNNIQSSIKSLTSFDTKAMTKGALNGDSSIRGIQTTIRAVLNTPEAGMPAKAPTMLAAIGVSMQKDGTMAIDSKKLDAALKDNLPTVTQLFSGDGTTGGFGRRLSDAVDKMTGESGPIGAVTTGIERSMKDIEKRYEDLSTRIDGKIERIRKQFTALDLAVAQMNNTKNYLTQQFQALTNSKK</sequence>
<evidence type="ECO:0000259" key="6">
    <source>
        <dbReference type="Pfam" id="PF02465"/>
    </source>
</evidence>
<dbReference type="InterPro" id="IPR010809">
    <property type="entry name" value="FliD_C"/>
</dbReference>